<reference evidence="1 2" key="1">
    <citation type="submission" date="2016-10" db="EMBL/GenBank/DDBJ databases">
        <authorList>
            <person name="de Groot N.N."/>
        </authorList>
    </citation>
    <scope>NUCLEOTIDE SEQUENCE [LARGE SCALE GENOMIC DNA]</scope>
    <source>
        <strain evidence="1 2">BS3655</strain>
    </source>
</reference>
<sequence length="146" mass="16164">MIKSSRNLAALCCVLPSLWACAGQETTPASEDQVVTLGGQRLMLENDQKQCVLRKPDQSVLPLEMPWPCQFAVDRQGKPHVESFNNVPIVIVLHVNVDPANSRECRSEYRAIRQINGQLEPSIVAPSASCLRGAGDQKDYTALFTW</sequence>
<evidence type="ECO:0000313" key="2">
    <source>
        <dbReference type="Proteomes" id="UP000183114"/>
    </source>
</evidence>
<dbReference type="Proteomes" id="UP000183114">
    <property type="component" value="Unassembled WGS sequence"/>
</dbReference>
<dbReference type="EMBL" id="FNTF01000002">
    <property type="protein sequence ID" value="SEC17440.1"/>
    <property type="molecule type" value="Genomic_DNA"/>
</dbReference>
<dbReference type="AlphaFoldDB" id="A0A1H4QD37"/>
<gene>
    <name evidence="1" type="ORF">SAMN04490185_0960</name>
</gene>
<dbReference type="RefSeq" id="WP_074872055.1">
    <property type="nucleotide sequence ID" value="NZ_CP018319.1"/>
</dbReference>
<dbReference type="KEGG" id="pfk:PFAS1_11710"/>
<proteinExistence type="predicted"/>
<evidence type="ECO:0000313" key="1">
    <source>
        <dbReference type="EMBL" id="SEC17440.1"/>
    </source>
</evidence>
<dbReference type="OrthoDB" id="6930070at2"/>
<protein>
    <submittedName>
        <fullName evidence="1">Uncharacterized protein</fullName>
    </submittedName>
</protein>
<accession>A0A1H4QD37</accession>
<organism evidence="1 2">
    <name type="scientific">Pseudomonas frederiksbergensis</name>
    <dbReference type="NCBI Taxonomy" id="104087"/>
    <lineage>
        <taxon>Bacteria</taxon>
        <taxon>Pseudomonadati</taxon>
        <taxon>Pseudomonadota</taxon>
        <taxon>Gammaproteobacteria</taxon>
        <taxon>Pseudomonadales</taxon>
        <taxon>Pseudomonadaceae</taxon>
        <taxon>Pseudomonas</taxon>
    </lineage>
</organism>
<name>A0A1H4QD37_9PSED</name>